<dbReference type="PANTHER" id="PTHR37984:SF5">
    <property type="entry name" value="PROTEIN NYNRIN-LIKE"/>
    <property type="match status" value="1"/>
</dbReference>
<dbReference type="EMBL" id="BQNB010015694">
    <property type="protein sequence ID" value="GJT43021.1"/>
    <property type="molecule type" value="Genomic_DNA"/>
</dbReference>
<evidence type="ECO:0000313" key="2">
    <source>
        <dbReference type="EMBL" id="GJT43021.1"/>
    </source>
</evidence>
<keyword evidence="2" id="KW-0695">RNA-directed DNA polymerase</keyword>
<dbReference type="Proteomes" id="UP001151760">
    <property type="component" value="Unassembled WGS sequence"/>
</dbReference>
<sequence length="159" mass="18203">MLVDEEWMNVPITFPPAAARDLSDEALVVEVQMADEDEENTVFYTNQCRNLKAYIDDIAVKSKTEREMIADIMEMFDNLCRINMKLNPKKCSFGVEEGKFLGYMVKSEGIRVNPAKTKDIVEMHSPKTWAQMQSLSRKLAALNRFLARSAEKSLLPLKH</sequence>
<feature type="domain" description="Reverse transcriptase" evidence="1">
    <location>
        <begin position="50"/>
        <end position="104"/>
    </location>
</feature>
<accession>A0ABQ5DXS6</accession>
<dbReference type="SUPFAM" id="SSF56672">
    <property type="entry name" value="DNA/RNA polymerases"/>
    <property type="match status" value="1"/>
</dbReference>
<organism evidence="2 3">
    <name type="scientific">Tanacetum coccineum</name>
    <dbReference type="NCBI Taxonomy" id="301880"/>
    <lineage>
        <taxon>Eukaryota</taxon>
        <taxon>Viridiplantae</taxon>
        <taxon>Streptophyta</taxon>
        <taxon>Embryophyta</taxon>
        <taxon>Tracheophyta</taxon>
        <taxon>Spermatophyta</taxon>
        <taxon>Magnoliopsida</taxon>
        <taxon>eudicotyledons</taxon>
        <taxon>Gunneridae</taxon>
        <taxon>Pentapetalae</taxon>
        <taxon>asterids</taxon>
        <taxon>campanulids</taxon>
        <taxon>Asterales</taxon>
        <taxon>Asteraceae</taxon>
        <taxon>Asteroideae</taxon>
        <taxon>Anthemideae</taxon>
        <taxon>Anthemidinae</taxon>
        <taxon>Tanacetum</taxon>
    </lineage>
</organism>
<reference evidence="2" key="1">
    <citation type="journal article" date="2022" name="Int. J. Mol. Sci.">
        <title>Draft Genome of Tanacetum Coccineum: Genomic Comparison of Closely Related Tanacetum-Family Plants.</title>
        <authorList>
            <person name="Yamashiro T."/>
            <person name="Shiraishi A."/>
            <person name="Nakayama K."/>
            <person name="Satake H."/>
        </authorList>
    </citation>
    <scope>NUCLEOTIDE SEQUENCE</scope>
</reference>
<keyword evidence="2" id="KW-0808">Transferase</keyword>
<name>A0ABQ5DXS6_9ASTR</name>
<dbReference type="InterPro" id="IPR050951">
    <property type="entry name" value="Retrovirus_Pol_polyprotein"/>
</dbReference>
<evidence type="ECO:0000313" key="3">
    <source>
        <dbReference type="Proteomes" id="UP001151760"/>
    </source>
</evidence>
<dbReference type="Pfam" id="PF00078">
    <property type="entry name" value="RVT_1"/>
    <property type="match status" value="1"/>
</dbReference>
<comment type="caution">
    <text evidence="2">The sequence shown here is derived from an EMBL/GenBank/DDBJ whole genome shotgun (WGS) entry which is preliminary data.</text>
</comment>
<dbReference type="InterPro" id="IPR000477">
    <property type="entry name" value="RT_dom"/>
</dbReference>
<dbReference type="PANTHER" id="PTHR37984">
    <property type="entry name" value="PROTEIN CBG26694"/>
    <property type="match status" value="1"/>
</dbReference>
<reference evidence="2" key="2">
    <citation type="submission" date="2022-01" db="EMBL/GenBank/DDBJ databases">
        <authorList>
            <person name="Yamashiro T."/>
            <person name="Shiraishi A."/>
            <person name="Satake H."/>
            <person name="Nakayama K."/>
        </authorList>
    </citation>
    <scope>NUCLEOTIDE SEQUENCE</scope>
</reference>
<keyword evidence="2" id="KW-0548">Nucleotidyltransferase</keyword>
<gene>
    <name evidence="2" type="ORF">Tco_0951736</name>
</gene>
<dbReference type="Gene3D" id="3.30.70.270">
    <property type="match status" value="1"/>
</dbReference>
<dbReference type="InterPro" id="IPR043128">
    <property type="entry name" value="Rev_trsase/Diguanyl_cyclase"/>
</dbReference>
<proteinExistence type="predicted"/>
<keyword evidence="3" id="KW-1185">Reference proteome</keyword>
<dbReference type="GO" id="GO:0003964">
    <property type="term" value="F:RNA-directed DNA polymerase activity"/>
    <property type="evidence" value="ECO:0007669"/>
    <property type="project" value="UniProtKB-KW"/>
</dbReference>
<dbReference type="InterPro" id="IPR043502">
    <property type="entry name" value="DNA/RNA_pol_sf"/>
</dbReference>
<protein>
    <submittedName>
        <fullName evidence="2">Reverse transcriptase domain-containing protein</fullName>
    </submittedName>
</protein>
<evidence type="ECO:0000259" key="1">
    <source>
        <dbReference type="Pfam" id="PF00078"/>
    </source>
</evidence>